<dbReference type="SMART" id="SM00184">
    <property type="entry name" value="RING"/>
    <property type="match status" value="1"/>
</dbReference>
<evidence type="ECO:0000259" key="6">
    <source>
        <dbReference type="PROSITE" id="PS50089"/>
    </source>
</evidence>
<accession>A0A8J0TE34</accession>
<dbReference type="PANTHER" id="PTHR22791:SF30">
    <property type="entry name" value="RING FINGER PROTEIN 223-LIKE"/>
    <property type="match status" value="1"/>
</dbReference>
<feature type="transmembrane region" description="Helical" evidence="5">
    <location>
        <begin position="172"/>
        <end position="194"/>
    </location>
</feature>
<keyword evidence="5" id="KW-1133">Transmembrane helix</keyword>
<dbReference type="InterPro" id="IPR017907">
    <property type="entry name" value="Znf_RING_CS"/>
</dbReference>
<dbReference type="InterPro" id="IPR001841">
    <property type="entry name" value="Znf_RING"/>
</dbReference>
<evidence type="ECO:0000313" key="7">
    <source>
        <dbReference type="Proteomes" id="UP000186698"/>
    </source>
</evidence>
<dbReference type="SUPFAM" id="SSF57850">
    <property type="entry name" value="RING/U-box"/>
    <property type="match status" value="1"/>
</dbReference>
<evidence type="ECO:0000256" key="3">
    <source>
        <dbReference type="ARBA" id="ARBA00022833"/>
    </source>
</evidence>
<evidence type="ECO:0000256" key="5">
    <source>
        <dbReference type="SAM" id="Phobius"/>
    </source>
</evidence>
<organism evidence="7 8">
    <name type="scientific">Xenopus laevis</name>
    <name type="common">African clawed frog</name>
    <dbReference type="NCBI Taxonomy" id="8355"/>
    <lineage>
        <taxon>Eukaryota</taxon>
        <taxon>Metazoa</taxon>
        <taxon>Chordata</taxon>
        <taxon>Craniata</taxon>
        <taxon>Vertebrata</taxon>
        <taxon>Euteleostomi</taxon>
        <taxon>Amphibia</taxon>
        <taxon>Batrachia</taxon>
        <taxon>Anura</taxon>
        <taxon>Pipoidea</taxon>
        <taxon>Pipidae</taxon>
        <taxon>Xenopodinae</taxon>
        <taxon>Xenopus</taxon>
        <taxon>Xenopus</taxon>
    </lineage>
</organism>
<gene>
    <name evidence="8" type="primary">LOC108699496</name>
</gene>
<keyword evidence="7" id="KW-1185">Reference proteome</keyword>
<evidence type="ECO:0000256" key="1">
    <source>
        <dbReference type="ARBA" id="ARBA00022723"/>
    </source>
</evidence>
<feature type="domain" description="RING-type" evidence="6">
    <location>
        <begin position="15"/>
        <end position="62"/>
    </location>
</feature>
<protein>
    <submittedName>
        <fullName evidence="8">E3 ubiquitin-protein ligase RNF183</fullName>
    </submittedName>
</protein>
<dbReference type="RefSeq" id="XP_018087092.1">
    <property type="nucleotide sequence ID" value="XM_018231603.2"/>
</dbReference>
<keyword evidence="2 4" id="KW-0863">Zinc-finger</keyword>
<proteinExistence type="predicted"/>
<dbReference type="Gene3D" id="3.30.40.10">
    <property type="entry name" value="Zinc/RING finger domain, C3HC4 (zinc finger)"/>
    <property type="match status" value="1"/>
</dbReference>
<evidence type="ECO:0000313" key="8">
    <source>
        <dbReference type="RefSeq" id="XP_018087092.1"/>
    </source>
</evidence>
<keyword evidence="1" id="KW-0479">Metal-binding</keyword>
<reference evidence="8" key="1">
    <citation type="submission" date="2025-08" db="UniProtKB">
        <authorList>
            <consortium name="RefSeq"/>
        </authorList>
    </citation>
    <scope>IDENTIFICATION</scope>
    <source>
        <strain evidence="8">J_2021</strain>
        <tissue evidence="8">Erythrocytes</tissue>
    </source>
</reference>
<dbReference type="GO" id="GO:0061630">
    <property type="term" value="F:ubiquitin protein ligase activity"/>
    <property type="evidence" value="ECO:0000318"/>
    <property type="project" value="GO_Central"/>
</dbReference>
<dbReference type="GO" id="GO:0008270">
    <property type="term" value="F:zinc ion binding"/>
    <property type="evidence" value="ECO:0007669"/>
    <property type="project" value="UniProtKB-KW"/>
</dbReference>
<dbReference type="AlphaFoldDB" id="A0A8J0TE34"/>
<dbReference type="InterPro" id="IPR013083">
    <property type="entry name" value="Znf_RING/FYVE/PHD"/>
</dbReference>
<dbReference type="GO" id="GO:0016567">
    <property type="term" value="P:protein ubiquitination"/>
    <property type="evidence" value="ECO:0000318"/>
    <property type="project" value="GO_Central"/>
</dbReference>
<dbReference type="InterPro" id="IPR051435">
    <property type="entry name" value="RING_finger_E3_ubiq-ligases"/>
</dbReference>
<dbReference type="PROSITE" id="PS50089">
    <property type="entry name" value="ZF_RING_2"/>
    <property type="match status" value="1"/>
</dbReference>
<dbReference type="OrthoDB" id="252722at2759"/>
<dbReference type="KEGG" id="xla:108699496"/>
<dbReference type="Proteomes" id="UP000186698">
    <property type="component" value="Chromosome 8L"/>
</dbReference>
<dbReference type="GeneID" id="108699496"/>
<evidence type="ECO:0000256" key="4">
    <source>
        <dbReference type="PROSITE-ProRule" id="PRU00175"/>
    </source>
</evidence>
<evidence type="ECO:0000256" key="2">
    <source>
        <dbReference type="ARBA" id="ARBA00022771"/>
    </source>
</evidence>
<dbReference type="PANTHER" id="PTHR22791">
    <property type="entry name" value="RING-TYPE DOMAIN-CONTAINING PROTEIN"/>
    <property type="match status" value="1"/>
</dbReference>
<dbReference type="InterPro" id="IPR027370">
    <property type="entry name" value="Znf-RING_euk"/>
</dbReference>
<dbReference type="Pfam" id="PF13445">
    <property type="entry name" value="zf-RING_UBOX"/>
    <property type="match status" value="1"/>
</dbReference>
<keyword evidence="3" id="KW-0862">Zinc</keyword>
<keyword evidence="5" id="KW-0812">Transmembrane</keyword>
<dbReference type="PROSITE" id="PS00518">
    <property type="entry name" value="ZF_RING_1"/>
    <property type="match status" value="1"/>
</dbReference>
<name>A0A8J0TE34_XENLA</name>
<keyword evidence="5" id="KW-0472">Membrane</keyword>
<sequence length="196" mass="22478">MGGDEMEQELNVPECPICFVPYDNVFKTPLILPCSHTFCLECLSKLCVFQRELDTFFCPLCRALVTIPPGGIPKLPPNMSLVSQFPPWMGQLQEVWMEGSKLCWRKRGDQSYVTTTQNSVSQFPGGPEENMIITIYLLGPTTSHFTQPGDLVRIPQSLPHHRCSFCLRNYAFVLWIFICCVILLFIMIFFPTYIHF</sequence>